<evidence type="ECO:0000313" key="3">
    <source>
        <dbReference type="Proteomes" id="UP001205105"/>
    </source>
</evidence>
<protein>
    <submittedName>
        <fullName evidence="2">Uncharacterized protein</fullName>
    </submittedName>
</protein>
<evidence type="ECO:0000313" key="2">
    <source>
        <dbReference type="EMBL" id="KAI7841204.1"/>
    </source>
</evidence>
<evidence type="ECO:0000256" key="1">
    <source>
        <dbReference type="SAM" id="MobiDB-lite"/>
    </source>
</evidence>
<dbReference type="InterPro" id="IPR011990">
    <property type="entry name" value="TPR-like_helical_dom_sf"/>
</dbReference>
<feature type="region of interest" description="Disordered" evidence="1">
    <location>
        <begin position="1"/>
        <end position="27"/>
    </location>
</feature>
<comment type="caution">
    <text evidence="2">The sequence shown here is derived from an EMBL/GenBank/DDBJ whole genome shotgun (WGS) entry which is preliminary data.</text>
</comment>
<sequence>MAHPLHPLSQQLPWGSPPPELRTGDVPAGVDGLQALALQGRWREVVQRARAATATNTATALRVGTWSILALTKLGMVDDAAAEMAKLGSLEDPAFLGSRAQGHPSLVPFALRVLRAELPWRLGRQQESLDRLHALLHWCAAQEASGAAAGGAAAPEAAAAAAVGDGVAPAAAAQALWRQRHRGLSLLLASRHCHLRQYTSALVLLNELLRRDGGDAEAWTEAGAVQAQLGDLTAAQHSLRLAEQQLVAASGQTGAAAAGQLGGEQQRPQALLHRNRGLLAFLQHDYRGAAKEFAAAAAADPTDAAAASNQALALLYSNHLGQAAAVLEHAFQHSPAAMMQEPVVTNLASIYELMGDLASKQRFADWVAAAAPDDFDLAATKTGAGA</sequence>
<proteinExistence type="predicted"/>
<accession>A0AAD5H1Y7</accession>
<dbReference type="AlphaFoldDB" id="A0AAD5H1Y7"/>
<reference evidence="2" key="1">
    <citation type="submission" date="2020-11" db="EMBL/GenBank/DDBJ databases">
        <title>Chlorella ohadii genome sequencing and assembly.</title>
        <authorList>
            <person name="Murik O."/>
            <person name="Treves H."/>
            <person name="Kedem I."/>
            <person name="Shotland Y."/>
            <person name="Kaplan A."/>
        </authorList>
    </citation>
    <scope>NUCLEOTIDE SEQUENCE</scope>
    <source>
        <strain evidence="2">1</strain>
    </source>
</reference>
<dbReference type="SUPFAM" id="SSF48452">
    <property type="entry name" value="TPR-like"/>
    <property type="match status" value="1"/>
</dbReference>
<dbReference type="Gene3D" id="1.25.40.10">
    <property type="entry name" value="Tetratricopeptide repeat domain"/>
    <property type="match status" value="1"/>
</dbReference>
<dbReference type="PANTHER" id="PTHR21581">
    <property type="entry name" value="D-ALANYL-D-ALANINE CARBOXYPEPTIDASE"/>
    <property type="match status" value="1"/>
</dbReference>
<keyword evidence="3" id="KW-1185">Reference proteome</keyword>
<name>A0AAD5H1Y7_9CHLO</name>
<dbReference type="Proteomes" id="UP001205105">
    <property type="component" value="Unassembled WGS sequence"/>
</dbReference>
<dbReference type="PANTHER" id="PTHR21581:SF6">
    <property type="entry name" value="TRAFFICKING PROTEIN PARTICLE COMPLEX SUBUNIT 12"/>
    <property type="match status" value="1"/>
</dbReference>
<dbReference type="EMBL" id="JADXDR010000067">
    <property type="protein sequence ID" value="KAI7841204.1"/>
    <property type="molecule type" value="Genomic_DNA"/>
</dbReference>
<gene>
    <name evidence="2" type="ORF">COHA_005169</name>
</gene>
<organism evidence="2 3">
    <name type="scientific">Chlorella ohadii</name>
    <dbReference type="NCBI Taxonomy" id="2649997"/>
    <lineage>
        <taxon>Eukaryota</taxon>
        <taxon>Viridiplantae</taxon>
        <taxon>Chlorophyta</taxon>
        <taxon>core chlorophytes</taxon>
        <taxon>Trebouxiophyceae</taxon>
        <taxon>Chlorellales</taxon>
        <taxon>Chlorellaceae</taxon>
        <taxon>Chlorella clade</taxon>
        <taxon>Chlorella</taxon>
    </lineage>
</organism>